<evidence type="ECO:0000256" key="2">
    <source>
        <dbReference type="SAM" id="MobiDB-lite"/>
    </source>
</evidence>
<evidence type="ECO:0000259" key="4">
    <source>
        <dbReference type="Pfam" id="PF18413"/>
    </source>
</evidence>
<evidence type="ECO:0000256" key="1">
    <source>
        <dbReference type="SAM" id="Coils"/>
    </source>
</evidence>
<sequence length="2454" mass="268524">MQQGYGGGEYILTGRVVDIQTGQGLPDVRVEAWDKGRLCNDLVACAFSDALGIFRIVLETRHLRELFLDRVPVLFFRLFEGLTCIASTERSVLWRVDRPESAVRIEINRSTSTRSFIPAPFIVRGRVVTTAGAPRAGLVVRAYNRNLREEQLLGEATTSDTGSYRIVYAADKLAQDFEYSGELLDVALFDPGPGPGYRKSAADLVVRVYDAERAVTAEKKLCHAPPTATVNLVLGGEIYRGPSAYERLVVLLAPAIRGASLTDLTEEDIRHLACSLRLDLDDLDALVTATQLARALGIHPAALYGLFREGLPRERRGLLMTRPSEQLRALLLALEHNLIPATLREQVDAILAALHKAAVQLAFEPAETGISLGDLLAIVLPARDAQEALVSAYLKYEGPVDGFWQGLREHPTFKEEGLVDRVQLALQLATLSRQHLPLVRALDESRRSGKWSSLADLAKLAVPDWLALLEKGIDGAPIGAPPDMPGADDKEKSANYALLLTDTLANSLPTAALAGQLQGKADQDLALFFSKNPDFEIGKTQVRSYLQEKPGALDGLSSPKTATANLEALERLFKVTPNPTEMNTLFSAGIHSAQSIQKLGKPAFIKSYSQVLGGQSKAESLFQKAQQITSGALALFGKFASIARPPGLYVLPAPDLGSTGDSAALMDIFGPQNLACEHCASIYGPAAYLVDVLDFLGCYPATQNKPGDPATARDVLLARRPDLSRIELSCENTLTEVPYVDLADEILEFRLAHAVDPSVALDAHIKTVGTAEELALSPQPIHGKARFTAYKALAQGKFPPAPPFNVWAEETDILLAHFGTSRAELVDVFSQAPATPAPPAPGLLDAFSALLKEAKEDASAFFSAVAERTGLPAADLDVLVSKLGLVFPSSFKNEAAVGRLWNAIQVVKGLGVSATRAISWATTTAPIESANPAVLTAPALADDVRLAVKAKYTDEAWPDIGRVLRDGLRELQRKALVSAALALGKYNSTNDLFAELLVDVEMSPKPTTSRIQQAISSVQLFVQRCFMGLEPAVTSLDDEAAAQWAWMKNYRVWEANRKIFFHPENWIEPELRDDKTPFFKELESELLQGDITDARAEQAFRKYLQKLHDVAHLDVVAICNDRDAGVPGGPTTAPLHIIARTHTAPRVYFYRQRLHGRFWTSWEKLDLDIQSDCFLAVVHNRRLYLFWALLEEAEDTGTEASPAPKGGKPTGYKKPKEYDLDDGGKPQPDIGIDIDEPNKSPGPKAPTIKKKPLRLRVAWSERQNGRWSPRKVGPEEPLTVAVPDGDPVALSLWPSLEAGKLAISCAVKEAGPPDRSSRVYQLVLGCDGRLEVVKSSATWKTSAVLGTSLQGMEFVRNDDTVGLWLRGFALTDKDVQVLEKTPGPYAMVVPHRGIHLALALKWGLGLPPFFYKDQERTFFVQMTQRPEGDVGEQDVQQNPWIQFLPGMPAGPFNPQIDIAPVVSVELEPRQVRFEVFYHPHACALLETLERDGIDGLFGWPANGKSVQLRSESFFDAKYAPTPLVVATPYPVDDIDFSFGGAYGQYNWEVFFHAPFLIACMLMRNHRHEEAQRWFHRIFEPTPGAGSGPERFWKVKPLREKADPKALAVELAALAAGDEEAIGELAAQIEAWREEPFNPHLIARMRPIAYQRAVVMKYIDNLIAWGDDLFSQDTREAINEATGLYILAADILGPKPKLNNNSQAAPKTYAELLASAPLADFENLVPELNGAGDVPFIDTAHFGVPPNDKLLGYWDLMADRLFKIRHGLNIEGQARPLPLFAPPIDPALLVKAAAMDLDLSDVLQNQFVPMPHYRFGVLHAKAVEFCGGVIALGSSLLAALEKHDVENLSKIRAKHETALLTATREVKKRQIDEAKQTLTGLKKAREAAGIKLQHYKSLPLMNSYEEQAMVMSSAATFTQFLMQATHTEAGASYLLPTMITGGAGIASPAALVVYGGENTAKSGESFGNVLSVATSLLRDGAAMSATMGYYTRRAEEWKLQERLAAKEIEQLDKQILAAEIRLALAEKELENHDLTVENAKEVEATLRDKFTNQALYSWTVDEVSKVYFDAYKLALGMAKRAEKAIQMELVEDTSYISPTHWEGMKNGLLAGEKLLQQLRQMEAAYLDKNKREYEITKHISLAQLAPQKLLELKQKGVCEFDVPELEFDLDFPGHYLRRIKTVSLSIPCVTDAYGTLNATLTLVKSRVRKNADLTGGYAEKANDGRFTTPYVAPISLAISGAQNDAGVFELSLRDERYLPFEGAGAIGTWKIELSANNTDLDALSDVVLHVRYTAMDGGDSLKTEAQKNAALLLSGLRLLPVKDEFPTEWRHFFKADAGAAQTLVLPLEKSVFPRCRNGGAPKINAVRIFAAWKDPTAYFAGTPLAVNVTPPSAASVQTTLVKGPDPLDSLAVSPTLTPAPGTSWATGAWTLSAAGAVGDGLDNIWVLCDFSRQGA</sequence>
<evidence type="ECO:0000259" key="5">
    <source>
        <dbReference type="Pfam" id="PF20220"/>
    </source>
</evidence>
<gene>
    <name evidence="6" type="ORF">E8A74_40775</name>
</gene>
<dbReference type="InterPro" id="IPR040840">
    <property type="entry name" value="TcA_TcB_BD"/>
</dbReference>
<keyword evidence="7" id="KW-1185">Reference proteome</keyword>
<dbReference type="Proteomes" id="UP000309215">
    <property type="component" value="Unassembled WGS sequence"/>
</dbReference>
<organism evidence="6 7">
    <name type="scientific">Polyangium fumosum</name>
    <dbReference type="NCBI Taxonomy" id="889272"/>
    <lineage>
        <taxon>Bacteria</taxon>
        <taxon>Pseudomonadati</taxon>
        <taxon>Myxococcota</taxon>
        <taxon>Polyangia</taxon>
        <taxon>Polyangiales</taxon>
        <taxon>Polyangiaceae</taxon>
        <taxon>Polyangium</taxon>
    </lineage>
</organism>
<feature type="domain" description="ABC toxin N-terminal" evidence="5">
    <location>
        <begin position="966"/>
        <end position="1083"/>
    </location>
</feature>
<dbReference type="Pfam" id="PF20220">
    <property type="entry name" value="ABC_toxin_N"/>
    <property type="match status" value="1"/>
</dbReference>
<dbReference type="OrthoDB" id="9781691at2"/>
<evidence type="ECO:0000259" key="3">
    <source>
        <dbReference type="Pfam" id="PF18276"/>
    </source>
</evidence>
<name>A0A4U1IVU9_9BACT</name>
<keyword evidence="1" id="KW-0175">Coiled coil</keyword>
<feature type="region of interest" description="Disordered" evidence="2">
    <location>
        <begin position="1196"/>
        <end position="1248"/>
    </location>
</feature>
<reference evidence="6 7" key="1">
    <citation type="submission" date="2019-04" db="EMBL/GenBank/DDBJ databases">
        <authorList>
            <person name="Li Y."/>
            <person name="Wang J."/>
        </authorList>
    </citation>
    <scope>NUCLEOTIDE SEQUENCE [LARGE SCALE GENOMIC DNA]</scope>
    <source>
        <strain evidence="6 7">DSM 14668</strain>
    </source>
</reference>
<dbReference type="InterPro" id="IPR046839">
    <property type="entry name" value="ABC_toxin_N"/>
</dbReference>
<proteinExistence type="predicted"/>
<evidence type="ECO:0000313" key="7">
    <source>
        <dbReference type="Proteomes" id="UP000309215"/>
    </source>
</evidence>
<dbReference type="RefSeq" id="WP_136934535.1">
    <property type="nucleotide sequence ID" value="NZ_SSMQ01000066.1"/>
</dbReference>
<accession>A0A4U1IVU9</accession>
<feature type="domain" description="Tc toxin complex TcA C-terminal TcB-binding" evidence="3">
    <location>
        <begin position="2012"/>
        <end position="2293"/>
    </location>
</feature>
<evidence type="ECO:0000313" key="6">
    <source>
        <dbReference type="EMBL" id="TKC98605.1"/>
    </source>
</evidence>
<feature type="domain" description="Neuraminidase-like" evidence="4">
    <location>
        <begin position="1114"/>
        <end position="1274"/>
    </location>
</feature>
<dbReference type="EMBL" id="SSMQ01000066">
    <property type="protein sequence ID" value="TKC98605.1"/>
    <property type="molecule type" value="Genomic_DNA"/>
</dbReference>
<dbReference type="Pfam" id="PF18276">
    <property type="entry name" value="TcA_TcB_BD"/>
    <property type="match status" value="1"/>
</dbReference>
<dbReference type="InterPro" id="IPR041079">
    <property type="entry name" value="Neuraminidase-like"/>
</dbReference>
<comment type="caution">
    <text evidence="6">The sequence shown here is derived from an EMBL/GenBank/DDBJ whole genome shotgun (WGS) entry which is preliminary data.</text>
</comment>
<feature type="compositionally biased region" description="Basic and acidic residues" evidence="2">
    <location>
        <begin position="1214"/>
        <end position="1224"/>
    </location>
</feature>
<protein>
    <recommendedName>
        <fullName evidence="8">Insecticidal toxin complex protein</fullName>
    </recommendedName>
</protein>
<evidence type="ECO:0008006" key="8">
    <source>
        <dbReference type="Google" id="ProtNLM"/>
    </source>
</evidence>
<feature type="coiled-coil region" evidence="1">
    <location>
        <begin position="1993"/>
        <end position="2041"/>
    </location>
</feature>
<dbReference type="Pfam" id="PF18413">
    <property type="entry name" value="Neuraminidase"/>
    <property type="match status" value="1"/>
</dbReference>